<proteinExistence type="predicted"/>
<accession>A0A1R3VJ76</accession>
<organism evidence="1 2">
    <name type="scientific">Mesorhizobium prunaredense</name>
    <dbReference type="NCBI Taxonomy" id="1631249"/>
    <lineage>
        <taxon>Bacteria</taxon>
        <taxon>Pseudomonadati</taxon>
        <taxon>Pseudomonadota</taxon>
        <taxon>Alphaproteobacteria</taxon>
        <taxon>Hyphomicrobiales</taxon>
        <taxon>Phyllobacteriaceae</taxon>
        <taxon>Mesorhizobium</taxon>
    </lineage>
</organism>
<name>A0A1R3VJ76_9HYPH</name>
<reference evidence="2" key="1">
    <citation type="submission" date="2017-01" db="EMBL/GenBank/DDBJ databases">
        <authorList>
            <person name="Brunel B."/>
        </authorList>
    </citation>
    <scope>NUCLEOTIDE SEQUENCE [LARGE SCALE GENOMIC DNA]</scope>
</reference>
<protein>
    <submittedName>
        <fullName evidence="1">Uncharacterized protein</fullName>
    </submittedName>
</protein>
<dbReference type="Proteomes" id="UP000188388">
    <property type="component" value="Unassembled WGS sequence"/>
</dbReference>
<sequence length="143" mass="16244">MVGVFLLQDFESFARFAQYVVLPGDELQAKVGFLPLVHERLVFGGYVIGGNDVVHSTHPDSPKFGAYIFTDRMLHKRNRRQFHAIVNLGQNAMGRIIRMKGATEFAYDSLGLWRPAIVRKAFLMTNPAAPFDEFRCLAQARDR</sequence>
<dbReference type="STRING" id="1631249.BQ8794_90135"/>
<evidence type="ECO:0000313" key="2">
    <source>
        <dbReference type="Proteomes" id="UP000188388"/>
    </source>
</evidence>
<keyword evidence="2" id="KW-1185">Reference proteome</keyword>
<evidence type="ECO:0000313" key="1">
    <source>
        <dbReference type="EMBL" id="SIT59969.1"/>
    </source>
</evidence>
<gene>
    <name evidence="1" type="ORF">BQ8794_90135</name>
</gene>
<dbReference type="EMBL" id="FTPD01000082">
    <property type="protein sequence ID" value="SIT59969.1"/>
    <property type="molecule type" value="Genomic_DNA"/>
</dbReference>
<dbReference type="AlphaFoldDB" id="A0A1R3VJ76"/>